<keyword evidence="4" id="KW-0804">Transcription</keyword>
<dbReference type="InterPro" id="IPR004827">
    <property type="entry name" value="bZIP"/>
</dbReference>
<feature type="region of interest" description="Disordered" evidence="7">
    <location>
        <begin position="1"/>
        <end position="47"/>
    </location>
</feature>
<evidence type="ECO:0000256" key="6">
    <source>
        <dbReference type="SAM" id="Coils"/>
    </source>
</evidence>
<dbReference type="CDD" id="cd14702">
    <property type="entry name" value="bZIP_plant_GBF1"/>
    <property type="match status" value="1"/>
</dbReference>
<evidence type="ECO:0000256" key="5">
    <source>
        <dbReference type="ARBA" id="ARBA00023242"/>
    </source>
</evidence>
<feature type="domain" description="BZIP" evidence="8">
    <location>
        <begin position="22"/>
        <end position="71"/>
    </location>
</feature>
<feature type="compositionally biased region" description="Polar residues" evidence="7">
    <location>
        <begin position="1"/>
        <end position="13"/>
    </location>
</feature>
<dbReference type="FunFam" id="1.20.5.170:FF:000020">
    <property type="entry name" value="BZIP transcription factor"/>
    <property type="match status" value="1"/>
</dbReference>
<keyword evidence="10" id="KW-1185">Reference proteome</keyword>
<dbReference type="PROSITE" id="PS00036">
    <property type="entry name" value="BZIP_BASIC"/>
    <property type="match status" value="1"/>
</dbReference>
<dbReference type="GO" id="GO:0003700">
    <property type="term" value="F:DNA-binding transcription factor activity"/>
    <property type="evidence" value="ECO:0007669"/>
    <property type="project" value="InterPro"/>
</dbReference>
<dbReference type="EMBL" id="WJXA01000001">
    <property type="protein sequence ID" value="KAF7153179.1"/>
    <property type="molecule type" value="Genomic_DNA"/>
</dbReference>
<dbReference type="Pfam" id="PF00170">
    <property type="entry name" value="bZIP_1"/>
    <property type="match status" value="1"/>
</dbReference>
<accession>A0A834LYI1</accession>
<dbReference type="PROSITE" id="PS50217">
    <property type="entry name" value="BZIP"/>
    <property type="match status" value="1"/>
</dbReference>
<keyword evidence="3" id="KW-0238">DNA-binding</keyword>
<evidence type="ECO:0000256" key="7">
    <source>
        <dbReference type="SAM" id="MobiDB-lite"/>
    </source>
</evidence>
<comment type="subcellular location">
    <subcellularLocation>
        <location evidence="1">Nucleus</location>
    </subcellularLocation>
</comment>
<keyword evidence="2" id="KW-0805">Transcription regulation</keyword>
<dbReference type="AlphaFoldDB" id="A0A834LYI1"/>
<evidence type="ECO:0000313" key="10">
    <source>
        <dbReference type="Proteomes" id="UP000626092"/>
    </source>
</evidence>
<evidence type="ECO:0000256" key="1">
    <source>
        <dbReference type="ARBA" id="ARBA00004123"/>
    </source>
</evidence>
<dbReference type="InterPro" id="IPR045314">
    <property type="entry name" value="bZIP_plant_GBF1"/>
</dbReference>
<dbReference type="Proteomes" id="UP000626092">
    <property type="component" value="Unassembled WGS sequence"/>
</dbReference>
<keyword evidence="5" id="KW-0539">Nucleus</keyword>
<evidence type="ECO:0000256" key="2">
    <source>
        <dbReference type="ARBA" id="ARBA00023015"/>
    </source>
</evidence>
<protein>
    <recommendedName>
        <fullName evidence="8">BZIP domain-containing protein</fullName>
    </recommendedName>
</protein>
<organism evidence="9 10">
    <name type="scientific">Rhododendron simsii</name>
    <name type="common">Sims's rhododendron</name>
    <dbReference type="NCBI Taxonomy" id="118357"/>
    <lineage>
        <taxon>Eukaryota</taxon>
        <taxon>Viridiplantae</taxon>
        <taxon>Streptophyta</taxon>
        <taxon>Embryophyta</taxon>
        <taxon>Tracheophyta</taxon>
        <taxon>Spermatophyta</taxon>
        <taxon>Magnoliopsida</taxon>
        <taxon>eudicotyledons</taxon>
        <taxon>Gunneridae</taxon>
        <taxon>Pentapetalae</taxon>
        <taxon>asterids</taxon>
        <taxon>Ericales</taxon>
        <taxon>Ericaceae</taxon>
        <taxon>Ericoideae</taxon>
        <taxon>Rhodoreae</taxon>
        <taxon>Rhododendron</taxon>
    </lineage>
</organism>
<evidence type="ECO:0000256" key="3">
    <source>
        <dbReference type="ARBA" id="ARBA00023125"/>
    </source>
</evidence>
<evidence type="ECO:0000313" key="9">
    <source>
        <dbReference type="EMBL" id="KAF7153179.1"/>
    </source>
</evidence>
<gene>
    <name evidence="9" type="ORF">RHSIM_Rhsim01G0290700</name>
</gene>
<dbReference type="SUPFAM" id="SSF57959">
    <property type="entry name" value="Leucine zipper domain"/>
    <property type="match status" value="1"/>
</dbReference>
<dbReference type="PANTHER" id="PTHR45764">
    <property type="entry name" value="BZIP TRANSCRIPTION FACTOR 44"/>
    <property type="match status" value="1"/>
</dbReference>
<keyword evidence="6" id="KW-0175">Coiled coil</keyword>
<comment type="caution">
    <text evidence="9">The sequence shown here is derived from an EMBL/GenBank/DDBJ whole genome shotgun (WGS) entry which is preliminary data.</text>
</comment>
<dbReference type="Gene3D" id="1.20.5.170">
    <property type="match status" value="1"/>
</dbReference>
<evidence type="ECO:0000256" key="4">
    <source>
        <dbReference type="ARBA" id="ARBA00023163"/>
    </source>
</evidence>
<dbReference type="GO" id="GO:0045893">
    <property type="term" value="P:positive regulation of DNA-templated transcription"/>
    <property type="evidence" value="ECO:0007669"/>
    <property type="project" value="TreeGrafter"/>
</dbReference>
<evidence type="ECO:0000259" key="8">
    <source>
        <dbReference type="PROSITE" id="PS50217"/>
    </source>
</evidence>
<dbReference type="GO" id="GO:0046982">
    <property type="term" value="F:protein heterodimerization activity"/>
    <property type="evidence" value="ECO:0007669"/>
    <property type="project" value="UniProtKB-ARBA"/>
</dbReference>
<dbReference type="OrthoDB" id="551672at2759"/>
<dbReference type="PANTHER" id="PTHR45764:SF34">
    <property type="entry name" value="BZIP TRANSCRIPTION FACTOR 53"/>
    <property type="match status" value="1"/>
</dbReference>
<dbReference type="InterPro" id="IPR046347">
    <property type="entry name" value="bZIP_sf"/>
</dbReference>
<feature type="coiled-coil region" evidence="6">
    <location>
        <begin position="47"/>
        <end position="109"/>
    </location>
</feature>
<dbReference type="GO" id="GO:0000976">
    <property type="term" value="F:transcription cis-regulatory region binding"/>
    <property type="evidence" value="ECO:0007669"/>
    <property type="project" value="TreeGrafter"/>
</dbReference>
<dbReference type="SMART" id="SM00338">
    <property type="entry name" value="BRLZ"/>
    <property type="match status" value="1"/>
</dbReference>
<reference evidence="9" key="1">
    <citation type="submission" date="2019-11" db="EMBL/GenBank/DDBJ databases">
        <authorList>
            <person name="Liu Y."/>
            <person name="Hou J."/>
            <person name="Li T.-Q."/>
            <person name="Guan C.-H."/>
            <person name="Wu X."/>
            <person name="Wu H.-Z."/>
            <person name="Ling F."/>
            <person name="Zhang R."/>
            <person name="Shi X.-G."/>
            <person name="Ren J.-P."/>
            <person name="Chen E.-F."/>
            <person name="Sun J.-M."/>
        </authorList>
    </citation>
    <scope>NUCLEOTIDE SEQUENCE</scope>
    <source>
        <strain evidence="9">Adult_tree_wgs_1</strain>
        <tissue evidence="9">Leaves</tissue>
    </source>
</reference>
<name>A0A834LYI1_RHOSS</name>
<sequence>MDSVKQTASSGSDGNPRYAGVDDRKRKRMKSNRESARRSRMRKQQHVEGLISEVTQLQNENRLIEEKINSVANVYVGIASQNNVMRAQLAELTDRLRALNTVLQIAEEVVGYTVDIPEIPDALLEPWQLPYPMQTVAAPANMASDRTVDVFLACFNVRTIGVFYILSDG</sequence>
<dbReference type="GO" id="GO:0005634">
    <property type="term" value="C:nucleus"/>
    <property type="evidence" value="ECO:0007669"/>
    <property type="project" value="UniProtKB-SubCell"/>
</dbReference>
<proteinExistence type="predicted"/>